<protein>
    <submittedName>
        <fullName evidence="3">Uncharacterized protein</fullName>
    </submittedName>
</protein>
<name>A0A8H6D539_9HYPO</name>
<sequence length="607" mass="68328">MSTNHRHARVHTSENELNQDTQFPTSHLLSKEPGTIEERQALNRTASAIIIQQVDSNQDNGTQKSNNARSKRKSARDCIYLSWAFEFTLLLVAVAVFTGLVVILKTYNNQELPDWENLGITLNTIISILSTVLRVIITFIAFELLAQVKWDWMSATFRPLPQLQLFENASRGVYGSVRLLPLVLFRQPVALGAAMVAILSLGIGSFTQQSIQTYQQRQSVPTSRGSATITIAKKANDYRLMNLDPVLMRQGFQRDSALSIKTRTAIHDSLVNPSNDSNIGSLFTCSSGNCTFPKFANSPKEREQNKISYASLGMCSRCVDVGEFVDGPKFTHDKFDNTITRYDLPVFRFSDDKVPMRLEFGNLLMSDDIYMAVRRIGNVTWTRGVASPEFINAARWLSEKVIRDVPFRPQKSGPLWWGPVVNDSSSGTQQMAFNWFAVQQPCIIGGILHSIETNSSEPLYVQVHTEDWANQSIDEPAQYINVTARSECIFSISWALMLAFEGEFNTSFNANCFREQDTLLECRNNNDERPGAYTDFLAGFFRGNTTSVDTIRENVESMAMRITSEMRSGDKELYGEFLEEVQGVAWESQSSYGQKTSEVVNILTCCF</sequence>
<dbReference type="AlphaFoldDB" id="A0A8H6D539"/>
<dbReference type="PANTHER" id="PTHR35394">
    <property type="entry name" value="DUF3176 DOMAIN-CONTAINING PROTEIN"/>
    <property type="match status" value="1"/>
</dbReference>
<evidence type="ECO:0000256" key="1">
    <source>
        <dbReference type="SAM" id="MobiDB-lite"/>
    </source>
</evidence>
<comment type="caution">
    <text evidence="3">The sequence shown here is derived from an EMBL/GenBank/DDBJ whole genome shotgun (WGS) entry which is preliminary data.</text>
</comment>
<dbReference type="InterPro" id="IPR021514">
    <property type="entry name" value="DUF3176"/>
</dbReference>
<dbReference type="OrthoDB" id="5087107at2759"/>
<dbReference type="Proteomes" id="UP000544331">
    <property type="component" value="Unassembled WGS sequence"/>
</dbReference>
<proteinExistence type="predicted"/>
<organism evidence="3 4">
    <name type="scientific">Fusarium mundagurra</name>
    <dbReference type="NCBI Taxonomy" id="1567541"/>
    <lineage>
        <taxon>Eukaryota</taxon>
        <taxon>Fungi</taxon>
        <taxon>Dikarya</taxon>
        <taxon>Ascomycota</taxon>
        <taxon>Pezizomycotina</taxon>
        <taxon>Sordariomycetes</taxon>
        <taxon>Hypocreomycetidae</taxon>
        <taxon>Hypocreales</taxon>
        <taxon>Nectriaceae</taxon>
        <taxon>Fusarium</taxon>
        <taxon>Fusarium fujikuroi species complex</taxon>
    </lineage>
</organism>
<keyword evidence="2" id="KW-1133">Transmembrane helix</keyword>
<dbReference type="EMBL" id="JAAOAN010000537">
    <property type="protein sequence ID" value="KAF5703934.1"/>
    <property type="molecule type" value="Genomic_DNA"/>
</dbReference>
<keyword evidence="4" id="KW-1185">Reference proteome</keyword>
<feature type="compositionally biased region" description="Polar residues" evidence="1">
    <location>
        <begin position="15"/>
        <end position="26"/>
    </location>
</feature>
<gene>
    <name evidence="3" type="ORF">FMUND_12778</name>
</gene>
<evidence type="ECO:0000313" key="3">
    <source>
        <dbReference type="EMBL" id="KAF5703934.1"/>
    </source>
</evidence>
<feature type="region of interest" description="Disordered" evidence="1">
    <location>
        <begin position="1"/>
        <end position="26"/>
    </location>
</feature>
<evidence type="ECO:0000256" key="2">
    <source>
        <dbReference type="SAM" id="Phobius"/>
    </source>
</evidence>
<reference evidence="3 4" key="1">
    <citation type="submission" date="2020-05" db="EMBL/GenBank/DDBJ databases">
        <title>Identification and distribution of gene clusters putatively required for synthesis of sphingolipid metabolism inhibitors in phylogenetically diverse species of the filamentous fungus Fusarium.</title>
        <authorList>
            <person name="Kim H.-S."/>
            <person name="Busman M."/>
            <person name="Brown D.W."/>
            <person name="Divon H."/>
            <person name="Uhlig S."/>
            <person name="Proctor R.H."/>
        </authorList>
    </citation>
    <scope>NUCLEOTIDE SEQUENCE [LARGE SCALE GENOMIC DNA]</scope>
    <source>
        <strain evidence="3 4">NRRL 66235</strain>
    </source>
</reference>
<dbReference type="PANTHER" id="PTHR35394:SF5">
    <property type="entry name" value="DUF3176 DOMAIN-CONTAINING PROTEIN"/>
    <property type="match status" value="1"/>
</dbReference>
<accession>A0A8H6D539</accession>
<feature type="transmembrane region" description="Helical" evidence="2">
    <location>
        <begin position="188"/>
        <end position="207"/>
    </location>
</feature>
<feature type="transmembrane region" description="Helical" evidence="2">
    <location>
        <begin position="79"/>
        <end position="104"/>
    </location>
</feature>
<keyword evidence="2" id="KW-0472">Membrane</keyword>
<feature type="transmembrane region" description="Helical" evidence="2">
    <location>
        <begin position="124"/>
        <end position="146"/>
    </location>
</feature>
<evidence type="ECO:0000313" key="4">
    <source>
        <dbReference type="Proteomes" id="UP000544331"/>
    </source>
</evidence>
<keyword evidence="2" id="KW-0812">Transmembrane</keyword>
<feature type="compositionally biased region" description="Basic residues" evidence="1">
    <location>
        <begin position="1"/>
        <end position="10"/>
    </location>
</feature>
<dbReference type="Pfam" id="PF11374">
    <property type="entry name" value="DUF3176"/>
    <property type="match status" value="1"/>
</dbReference>